<protein>
    <submittedName>
        <fullName evidence="1">Uncharacterized protein</fullName>
    </submittedName>
</protein>
<reference evidence="1" key="2">
    <citation type="submission" date="2021-09" db="EMBL/GenBank/DDBJ databases">
        <authorList>
            <person name="Gilroy R."/>
        </authorList>
    </citation>
    <scope>NUCLEOTIDE SEQUENCE</scope>
    <source>
        <strain evidence="1">1277</strain>
    </source>
</reference>
<proteinExistence type="predicted"/>
<comment type="caution">
    <text evidence="1">The sequence shown here is derived from an EMBL/GenBank/DDBJ whole genome shotgun (WGS) entry which is preliminary data.</text>
</comment>
<dbReference type="AlphaFoldDB" id="A0A921SZ58"/>
<name>A0A921SZ58_9FIRM</name>
<reference evidence="1" key="1">
    <citation type="journal article" date="2021" name="PeerJ">
        <title>Extensive microbial diversity within the chicken gut microbiome revealed by metagenomics and culture.</title>
        <authorList>
            <person name="Gilroy R."/>
            <person name="Ravi A."/>
            <person name="Getino M."/>
            <person name="Pursley I."/>
            <person name="Horton D.L."/>
            <person name="Alikhan N.F."/>
            <person name="Baker D."/>
            <person name="Gharbi K."/>
            <person name="Hall N."/>
            <person name="Watson M."/>
            <person name="Adriaenssens E.M."/>
            <person name="Foster-Nyarko E."/>
            <person name="Jarju S."/>
            <person name="Secka A."/>
            <person name="Antonio M."/>
            <person name="Oren A."/>
            <person name="Chaudhuri R.R."/>
            <person name="La Ragione R."/>
            <person name="Hildebrand F."/>
            <person name="Pallen M.J."/>
        </authorList>
    </citation>
    <scope>NUCLEOTIDE SEQUENCE</scope>
    <source>
        <strain evidence="1">1277</strain>
    </source>
</reference>
<gene>
    <name evidence="1" type="ORF">K8V90_04540</name>
</gene>
<organism evidence="1 2">
    <name type="scientific">Romboutsia timonensis</name>
    <dbReference type="NCBI Taxonomy" id="1776391"/>
    <lineage>
        <taxon>Bacteria</taxon>
        <taxon>Bacillati</taxon>
        <taxon>Bacillota</taxon>
        <taxon>Clostridia</taxon>
        <taxon>Peptostreptococcales</taxon>
        <taxon>Peptostreptococcaceae</taxon>
        <taxon>Romboutsia</taxon>
    </lineage>
</organism>
<sequence>MEELEFIKNERLRLQETYLKEAKNIWTNFEGLEADKKHKKSYNEYRNKDYFLEGLQAKIEDILKDIDYYKGNK</sequence>
<evidence type="ECO:0000313" key="1">
    <source>
        <dbReference type="EMBL" id="HJG96354.1"/>
    </source>
</evidence>
<dbReference type="EMBL" id="DYUB01000151">
    <property type="protein sequence ID" value="HJG96354.1"/>
    <property type="molecule type" value="Genomic_DNA"/>
</dbReference>
<dbReference type="Proteomes" id="UP000776700">
    <property type="component" value="Unassembled WGS sequence"/>
</dbReference>
<accession>A0A921SZ58</accession>
<evidence type="ECO:0000313" key="2">
    <source>
        <dbReference type="Proteomes" id="UP000776700"/>
    </source>
</evidence>